<dbReference type="InterPro" id="IPR039558">
    <property type="entry name" value="TPA1/OFD1_N"/>
</dbReference>
<dbReference type="PANTHER" id="PTHR12117">
    <property type="entry name" value="HISTONE ACETYLTRANSFERASE COMPLEX"/>
    <property type="match status" value="1"/>
</dbReference>
<comment type="cofactor">
    <cofactor evidence="1">
        <name>L-ascorbate</name>
        <dbReference type="ChEBI" id="CHEBI:38290"/>
    </cofactor>
</comment>
<dbReference type="GO" id="GO:0031418">
    <property type="term" value="F:L-ascorbic acid binding"/>
    <property type="evidence" value="ECO:0007669"/>
    <property type="project" value="InterPro"/>
</dbReference>
<dbReference type="SMART" id="SM00702">
    <property type="entry name" value="P4Hc"/>
    <property type="match status" value="1"/>
</dbReference>
<keyword evidence="2" id="KW-0223">Dioxygenase</keyword>
<protein>
    <recommendedName>
        <fullName evidence="4">Prolyl 4-hydroxylase alpha subunit domain-containing protein</fullName>
    </recommendedName>
</protein>
<evidence type="ECO:0000256" key="1">
    <source>
        <dbReference type="ARBA" id="ARBA00001961"/>
    </source>
</evidence>
<dbReference type="InterPro" id="IPR006620">
    <property type="entry name" value="Pro_4_hyd_alph"/>
</dbReference>
<organism evidence="5">
    <name type="scientific">viral metagenome</name>
    <dbReference type="NCBI Taxonomy" id="1070528"/>
    <lineage>
        <taxon>unclassified sequences</taxon>
        <taxon>metagenomes</taxon>
        <taxon>organismal metagenomes</taxon>
    </lineage>
</organism>
<evidence type="ECO:0000313" key="5">
    <source>
        <dbReference type="EMBL" id="QHS99471.1"/>
    </source>
</evidence>
<dbReference type="PANTHER" id="PTHR12117:SF0">
    <property type="entry name" value="PROLYL 3-HYDROXYLASE OGFOD1"/>
    <property type="match status" value="1"/>
</dbReference>
<name>A0A6C0C5T8_9ZZZZ</name>
<sequence length="216" mass="25807">MKLILIFIFIIFLFILYELYCESFYIYKYDFLDKSFIEKINKIILNDKEWLYTTNIGNDKIKHNNDIKSRRYNSLKLLNSNRFSYSKYEYKNDALILKEINEYLNSPQVLKQISELTGNKISKTTDIFISKFEPGDFLSVHNDTNLGRYAFIIYLNETWDKRCGGDLNIITKSGIHIPIYPEYNKLVLMDIKSEERPHYINTVKCNNRYAITGWFM</sequence>
<dbReference type="Gene3D" id="2.60.120.620">
    <property type="entry name" value="q2cbj1_9rhob like domain"/>
    <property type="match status" value="1"/>
</dbReference>
<dbReference type="GO" id="GO:0005506">
    <property type="term" value="F:iron ion binding"/>
    <property type="evidence" value="ECO:0007669"/>
    <property type="project" value="InterPro"/>
</dbReference>
<dbReference type="GO" id="GO:0005737">
    <property type="term" value="C:cytoplasm"/>
    <property type="evidence" value="ECO:0007669"/>
    <property type="project" value="TreeGrafter"/>
</dbReference>
<keyword evidence="3" id="KW-0560">Oxidoreductase</keyword>
<reference evidence="5" key="1">
    <citation type="journal article" date="2020" name="Nature">
        <title>Giant virus diversity and host interactions through global metagenomics.</title>
        <authorList>
            <person name="Schulz F."/>
            <person name="Roux S."/>
            <person name="Paez-Espino D."/>
            <person name="Jungbluth S."/>
            <person name="Walsh D.A."/>
            <person name="Denef V.J."/>
            <person name="McMahon K.D."/>
            <person name="Konstantinidis K.T."/>
            <person name="Eloe-Fadrosh E.A."/>
            <person name="Kyrpides N.C."/>
            <person name="Woyke T."/>
        </authorList>
    </citation>
    <scope>NUCLEOTIDE SEQUENCE</scope>
    <source>
        <strain evidence="5">GVMAG-M-3300020187-37</strain>
    </source>
</reference>
<dbReference type="GO" id="GO:0031543">
    <property type="term" value="F:peptidyl-proline dioxygenase activity"/>
    <property type="evidence" value="ECO:0007669"/>
    <property type="project" value="TreeGrafter"/>
</dbReference>
<evidence type="ECO:0000256" key="3">
    <source>
        <dbReference type="ARBA" id="ARBA00023002"/>
    </source>
</evidence>
<dbReference type="EMBL" id="MN739344">
    <property type="protein sequence ID" value="QHS99471.1"/>
    <property type="molecule type" value="Genomic_DNA"/>
</dbReference>
<evidence type="ECO:0000259" key="4">
    <source>
        <dbReference type="SMART" id="SM00702"/>
    </source>
</evidence>
<dbReference type="GO" id="GO:0006449">
    <property type="term" value="P:regulation of translational termination"/>
    <property type="evidence" value="ECO:0007669"/>
    <property type="project" value="TreeGrafter"/>
</dbReference>
<evidence type="ECO:0000256" key="2">
    <source>
        <dbReference type="ARBA" id="ARBA00022964"/>
    </source>
</evidence>
<dbReference type="AlphaFoldDB" id="A0A6C0C5T8"/>
<dbReference type="InterPro" id="IPR051842">
    <property type="entry name" value="uS12_prolyl_hydroxylase"/>
</dbReference>
<proteinExistence type="predicted"/>
<feature type="domain" description="Prolyl 4-hydroxylase alpha subunit" evidence="4">
    <location>
        <begin position="24"/>
        <end position="216"/>
    </location>
</feature>
<accession>A0A6C0C5T8</accession>
<dbReference type="Pfam" id="PF13661">
    <property type="entry name" value="2OG-FeII_Oxy_4"/>
    <property type="match status" value="1"/>
</dbReference>